<organism evidence="3">
    <name type="scientific">Chryseobacterium sp. B5</name>
    <dbReference type="NCBI Taxonomy" id="2050562"/>
    <lineage>
        <taxon>Bacteria</taxon>
        <taxon>Pseudomonadati</taxon>
        <taxon>Bacteroidota</taxon>
        <taxon>Flavobacteriia</taxon>
        <taxon>Flavobacteriales</taxon>
        <taxon>Weeksellaceae</taxon>
        <taxon>Chryseobacterium group</taxon>
        <taxon>Chryseobacterium</taxon>
    </lineage>
</organism>
<protein>
    <submittedName>
        <fullName evidence="3">Type II toxin-antitoxin system RelE/ParE family toxin</fullName>
    </submittedName>
</protein>
<dbReference type="InterPro" id="IPR051803">
    <property type="entry name" value="TA_system_RelE-like_toxin"/>
</dbReference>
<keyword evidence="2" id="KW-1277">Toxin-antitoxin system</keyword>
<accession>A0A2G7TAG7</accession>
<dbReference type="InterPro" id="IPR035093">
    <property type="entry name" value="RelE/ParE_toxin_dom_sf"/>
</dbReference>
<gene>
    <name evidence="3" type="ORF">CTI11_04005</name>
</gene>
<dbReference type="EMBL" id="PEKC01000009">
    <property type="protein sequence ID" value="PII36890.1"/>
    <property type="molecule type" value="Genomic_DNA"/>
</dbReference>
<dbReference type="Gene3D" id="3.30.2310.20">
    <property type="entry name" value="RelE-like"/>
    <property type="match status" value="1"/>
</dbReference>
<dbReference type="Pfam" id="PF05016">
    <property type="entry name" value="ParE_toxin"/>
    <property type="match status" value="1"/>
</dbReference>
<name>A0A2G7TAG7_9FLAO</name>
<dbReference type="PANTHER" id="PTHR33755">
    <property type="entry name" value="TOXIN PARE1-RELATED"/>
    <property type="match status" value="1"/>
</dbReference>
<evidence type="ECO:0000256" key="1">
    <source>
        <dbReference type="ARBA" id="ARBA00006226"/>
    </source>
</evidence>
<dbReference type="InterPro" id="IPR007712">
    <property type="entry name" value="RelE/ParE_toxin"/>
</dbReference>
<comment type="similarity">
    <text evidence="1">Belongs to the RelE toxin family.</text>
</comment>
<proteinExistence type="inferred from homology"/>
<evidence type="ECO:0000313" key="3">
    <source>
        <dbReference type="EMBL" id="PII36890.1"/>
    </source>
</evidence>
<reference evidence="3" key="1">
    <citation type="submission" date="2017-10" db="EMBL/GenBank/DDBJ databases">
        <title>Chryseobacterium sp. B5 is a hydrocarbonoclastic and plant growth promoting bacterium.</title>
        <authorList>
            <person name="Thijs S."/>
            <person name="Gkorezis P."/>
            <person name="Van Hamme J."/>
        </authorList>
    </citation>
    <scope>NUCLEOTIDE SEQUENCE</scope>
    <source>
        <strain evidence="3">B5</strain>
    </source>
</reference>
<dbReference type="AlphaFoldDB" id="A0A2G7TAG7"/>
<comment type="caution">
    <text evidence="3">The sequence shown here is derived from an EMBL/GenBank/DDBJ whole genome shotgun (WGS) entry which is preliminary data.</text>
</comment>
<sequence length="109" mass="12522">MKAKAIVPREQANRDVEEILAWYLGEEAANAALGFIDALEKAYAHIGRHPATGSLRYAHELHLPGLRAWPLTRYPYMVFYVEHAHHVDVWRVLHGQRDLPAWMQEPDNG</sequence>
<evidence type="ECO:0000256" key="2">
    <source>
        <dbReference type="ARBA" id="ARBA00022649"/>
    </source>
</evidence>
<dbReference type="PANTHER" id="PTHR33755:SF8">
    <property type="entry name" value="TOXIN PARE2"/>
    <property type="match status" value="1"/>
</dbReference>